<dbReference type="EMBL" id="BAZW01000015">
    <property type="protein sequence ID" value="GAO29947.1"/>
    <property type="molecule type" value="Genomic_DNA"/>
</dbReference>
<dbReference type="RefSeq" id="WP_062124602.1">
    <property type="nucleotide sequence ID" value="NZ_BAZW01000015.1"/>
</dbReference>
<keyword evidence="1" id="KW-1133">Transmembrane helix</keyword>
<dbReference type="PANTHER" id="PTHR34703">
    <property type="entry name" value="ANTIPORTER SUBUNIT MNHG2-RELATED"/>
    <property type="match status" value="1"/>
</dbReference>
<gene>
    <name evidence="2" type="ORF">JCM15548_12182</name>
</gene>
<evidence type="ECO:0000256" key="1">
    <source>
        <dbReference type="SAM" id="Phobius"/>
    </source>
</evidence>
<evidence type="ECO:0000313" key="2">
    <source>
        <dbReference type="EMBL" id="GAO29947.1"/>
    </source>
</evidence>
<proteinExistence type="predicted"/>
<name>A0A0E9LWK6_9BACT</name>
<feature type="transmembrane region" description="Helical" evidence="1">
    <location>
        <begin position="68"/>
        <end position="86"/>
    </location>
</feature>
<accession>A0A0E9LWK6</accession>
<feature type="transmembrane region" description="Helical" evidence="1">
    <location>
        <begin position="6"/>
        <end position="30"/>
    </location>
</feature>
<evidence type="ECO:0000313" key="3">
    <source>
        <dbReference type="Proteomes" id="UP000032900"/>
    </source>
</evidence>
<dbReference type="OrthoDB" id="9806575at2"/>
<dbReference type="InterPro" id="IPR005133">
    <property type="entry name" value="PhaG_MnhG_YufB"/>
</dbReference>
<dbReference type="PANTHER" id="PTHR34703:SF1">
    <property type="entry name" value="ANTIPORTER SUBUNIT MNHG2-RELATED"/>
    <property type="match status" value="1"/>
</dbReference>
<dbReference type="GO" id="GO:0015385">
    <property type="term" value="F:sodium:proton antiporter activity"/>
    <property type="evidence" value="ECO:0007669"/>
    <property type="project" value="TreeGrafter"/>
</dbReference>
<reference evidence="2 3" key="1">
    <citation type="journal article" date="2015" name="Microbes Environ.">
        <title>Distribution and evolution of nitrogen fixation genes in the phylum bacteroidetes.</title>
        <authorList>
            <person name="Inoue J."/>
            <person name="Oshima K."/>
            <person name="Suda W."/>
            <person name="Sakamoto M."/>
            <person name="Iino T."/>
            <person name="Noda S."/>
            <person name="Hongoh Y."/>
            <person name="Hattori M."/>
            <person name="Ohkuma M."/>
        </authorList>
    </citation>
    <scope>NUCLEOTIDE SEQUENCE [LARGE SCALE GENOMIC DNA]</scope>
    <source>
        <strain evidence="2">JCM 15548</strain>
    </source>
</reference>
<keyword evidence="1" id="KW-0812">Transmembrane</keyword>
<dbReference type="Pfam" id="PF03334">
    <property type="entry name" value="PhaG_MnhG_YufB"/>
    <property type="match status" value="1"/>
</dbReference>
<keyword evidence="3" id="KW-1185">Reference proteome</keyword>
<dbReference type="Proteomes" id="UP000032900">
    <property type="component" value="Unassembled WGS sequence"/>
</dbReference>
<comment type="caution">
    <text evidence="2">The sequence shown here is derived from an EMBL/GenBank/DDBJ whole genome shotgun (WGS) entry which is preliminary data.</text>
</comment>
<protein>
    <submittedName>
        <fullName evidence="2">Na(+) H(+) antiporter subunit G</fullName>
    </submittedName>
</protein>
<sequence>MTIIEVITVILLVVGCFFFLAGTLGVLRFPDLFSRLHALTKADNLGLGFIAAGMALHIASPWAALKIFTMWLLMLLASSTSCYLIARFQKEKEQPENRKEEG</sequence>
<dbReference type="STRING" id="1236989.JCM15548_12182"/>
<dbReference type="AlphaFoldDB" id="A0A0E9LWK6"/>
<organism evidence="2 3">
    <name type="scientific">Geofilum rubicundum JCM 15548</name>
    <dbReference type="NCBI Taxonomy" id="1236989"/>
    <lineage>
        <taxon>Bacteria</taxon>
        <taxon>Pseudomonadati</taxon>
        <taxon>Bacteroidota</taxon>
        <taxon>Bacteroidia</taxon>
        <taxon>Marinilabiliales</taxon>
        <taxon>Marinilabiliaceae</taxon>
        <taxon>Geofilum</taxon>
    </lineage>
</organism>
<keyword evidence="1" id="KW-0472">Membrane</keyword>